<dbReference type="Proteomes" id="UP001233164">
    <property type="component" value="Unassembled WGS sequence"/>
</dbReference>
<dbReference type="Pfam" id="PF00441">
    <property type="entry name" value="Acyl-CoA_dh_1"/>
    <property type="match status" value="1"/>
</dbReference>
<dbReference type="Gene3D" id="1.10.540.10">
    <property type="entry name" value="Acyl-CoA dehydrogenase/oxidase, N-terminal domain"/>
    <property type="match status" value="1"/>
</dbReference>
<dbReference type="InterPro" id="IPR037069">
    <property type="entry name" value="AcylCoA_DH/ox_N_sf"/>
</dbReference>
<keyword evidence="3" id="KW-0285">Flavoprotein</keyword>
<feature type="domain" description="Acyl-CoA dehydrogenase/oxidase C-terminal" evidence="6">
    <location>
        <begin position="216"/>
        <end position="347"/>
    </location>
</feature>
<evidence type="ECO:0000256" key="5">
    <source>
        <dbReference type="ARBA" id="ARBA00023002"/>
    </source>
</evidence>
<dbReference type="InterPro" id="IPR036250">
    <property type="entry name" value="AcylCo_DH-like_C"/>
</dbReference>
<proteinExistence type="inferred from homology"/>
<keyword evidence="4" id="KW-0274">FAD</keyword>
<feature type="domain" description="Acyl-CoA dehydrogenase/oxidase N-terminal" evidence="7">
    <location>
        <begin position="7"/>
        <end position="118"/>
    </location>
</feature>
<dbReference type="Gene3D" id="1.20.140.10">
    <property type="entry name" value="Butyryl-CoA Dehydrogenase, subunit A, domain 3"/>
    <property type="match status" value="1"/>
</dbReference>
<comment type="caution">
    <text evidence="8">The sequence shown here is derived from an EMBL/GenBank/DDBJ whole genome shotgun (WGS) entry which is preliminary data.</text>
</comment>
<evidence type="ECO:0000256" key="2">
    <source>
        <dbReference type="ARBA" id="ARBA00009347"/>
    </source>
</evidence>
<name>A0ABT7RPZ5_9NOCA</name>
<dbReference type="Gene3D" id="2.40.110.10">
    <property type="entry name" value="Butyryl-CoA Dehydrogenase, subunit A, domain 2"/>
    <property type="match status" value="1"/>
</dbReference>
<protein>
    <submittedName>
        <fullName evidence="8">Acyl-CoA dehydrogenase family protein</fullName>
        <ecNumber evidence="8">1.-.-.-</ecNumber>
    </submittedName>
</protein>
<evidence type="ECO:0000256" key="1">
    <source>
        <dbReference type="ARBA" id="ARBA00001974"/>
    </source>
</evidence>
<dbReference type="PANTHER" id="PTHR43884:SF20">
    <property type="entry name" value="ACYL-COA DEHYDROGENASE FADE28"/>
    <property type="match status" value="1"/>
</dbReference>
<dbReference type="PANTHER" id="PTHR43884">
    <property type="entry name" value="ACYL-COA DEHYDROGENASE"/>
    <property type="match status" value="1"/>
</dbReference>
<evidence type="ECO:0000259" key="7">
    <source>
        <dbReference type="Pfam" id="PF02771"/>
    </source>
</evidence>
<dbReference type="InterPro" id="IPR009075">
    <property type="entry name" value="AcylCo_DH/oxidase_C"/>
</dbReference>
<evidence type="ECO:0000256" key="4">
    <source>
        <dbReference type="ARBA" id="ARBA00022827"/>
    </source>
</evidence>
<dbReference type="InterPro" id="IPR046373">
    <property type="entry name" value="Acyl-CoA_Oxase/DH_mid-dom_sf"/>
</dbReference>
<dbReference type="RefSeq" id="WP_289379382.1">
    <property type="nucleotide sequence ID" value="NZ_JAUBOF010000044.1"/>
</dbReference>
<keyword evidence="9" id="KW-1185">Reference proteome</keyword>
<dbReference type="InterPro" id="IPR013786">
    <property type="entry name" value="AcylCoA_DH/ox_N"/>
</dbReference>
<accession>A0ABT7RPZ5</accession>
<organism evidence="8 9">
    <name type="scientific">Rhodococcus indonesiensis</name>
    <dbReference type="NCBI Taxonomy" id="3055869"/>
    <lineage>
        <taxon>Bacteria</taxon>
        <taxon>Bacillati</taxon>
        <taxon>Actinomycetota</taxon>
        <taxon>Actinomycetes</taxon>
        <taxon>Mycobacteriales</taxon>
        <taxon>Nocardiaceae</taxon>
        <taxon>Rhodococcus</taxon>
    </lineage>
</organism>
<keyword evidence="5 8" id="KW-0560">Oxidoreductase</keyword>
<dbReference type="EMBL" id="JAUBOF010000044">
    <property type="protein sequence ID" value="MDM7489344.1"/>
    <property type="molecule type" value="Genomic_DNA"/>
</dbReference>
<evidence type="ECO:0000259" key="6">
    <source>
        <dbReference type="Pfam" id="PF00441"/>
    </source>
</evidence>
<dbReference type="SUPFAM" id="SSF47203">
    <property type="entry name" value="Acyl-CoA dehydrogenase C-terminal domain-like"/>
    <property type="match status" value="1"/>
</dbReference>
<sequence>MHFALSADQLLLQQTVRDLFTEKADRDELRAYVDARAPHSPDLWRLLTAELGLVGIAVPERFGGAGGSLGDLTVVLEESGRALLCAPFFATAVLAVTAVRQSRDDEAQNRYLPGLISGTSIGTLAHVDVPGAQTEAVEVSGGWSLTGAKQHVIDGSVADLLIVSATTKAGPALFAVQDDDSHVTRSAAISLDPTRRLATLRFDGVAATLLGTVENGRDALDRTLQVAQVCLAAEQVGGAQRCLDLTVRHTLDRRLHGRPLAMHQAVKHRCADMYVGIELARAAGWYAAWAVDEDTADKATAIASAAAVASDAFYRCATGYMQLSGGIGYTWEHDAHLYLERAVSSRAMFASPEELHERIADAALGM</sequence>
<dbReference type="InterPro" id="IPR009100">
    <property type="entry name" value="AcylCoA_DH/oxidase_NM_dom_sf"/>
</dbReference>
<dbReference type="SUPFAM" id="SSF56645">
    <property type="entry name" value="Acyl-CoA dehydrogenase NM domain-like"/>
    <property type="match status" value="1"/>
</dbReference>
<dbReference type="CDD" id="cd00567">
    <property type="entry name" value="ACAD"/>
    <property type="match status" value="1"/>
</dbReference>
<gene>
    <name evidence="8" type="ORF">QT969_13750</name>
</gene>
<evidence type="ECO:0000313" key="9">
    <source>
        <dbReference type="Proteomes" id="UP001233164"/>
    </source>
</evidence>
<evidence type="ECO:0000256" key="3">
    <source>
        <dbReference type="ARBA" id="ARBA00022630"/>
    </source>
</evidence>
<comment type="cofactor">
    <cofactor evidence="1">
        <name>FAD</name>
        <dbReference type="ChEBI" id="CHEBI:57692"/>
    </cofactor>
</comment>
<evidence type="ECO:0000313" key="8">
    <source>
        <dbReference type="EMBL" id="MDM7489344.1"/>
    </source>
</evidence>
<dbReference type="GO" id="GO:0016491">
    <property type="term" value="F:oxidoreductase activity"/>
    <property type="evidence" value="ECO:0007669"/>
    <property type="project" value="UniProtKB-KW"/>
</dbReference>
<reference evidence="8 9" key="1">
    <citation type="submission" date="2023-06" db="EMBL/GenBank/DDBJ databases">
        <title>Rhodococcus indonesiensis sp. nov a new member of the Rhodococcus ruber lineage isolated from a sediment of neutral hot spring.</title>
        <authorList>
            <person name="Kusuma A.B."/>
            <person name="Fenylestari G."/>
            <person name="Ammar F."/>
            <person name="Nouioui I."/>
            <person name="Goodfellow M."/>
        </authorList>
    </citation>
    <scope>NUCLEOTIDE SEQUENCE [LARGE SCALE GENOMIC DNA]</scope>
    <source>
        <strain evidence="8 9">CSLK01-03</strain>
    </source>
</reference>
<dbReference type="Pfam" id="PF02771">
    <property type="entry name" value="Acyl-CoA_dh_N"/>
    <property type="match status" value="1"/>
</dbReference>
<comment type="similarity">
    <text evidence="2">Belongs to the acyl-CoA dehydrogenase family.</text>
</comment>
<dbReference type="EC" id="1.-.-.-" evidence="8"/>